<accession>A0A517ZZT3</accession>
<name>A0A517Q038_9PLAN</name>
<reference evidence="3 4" key="1">
    <citation type="submission" date="2019-03" db="EMBL/GenBank/DDBJ databases">
        <title>Deep-cultivation of Planctomycetes and their phenomic and genomic characterization uncovers novel biology.</title>
        <authorList>
            <person name="Wiegand S."/>
            <person name="Jogler M."/>
            <person name="Boedeker C."/>
            <person name="Pinto D."/>
            <person name="Vollmers J."/>
            <person name="Rivas-Marin E."/>
            <person name="Kohn T."/>
            <person name="Peeters S.H."/>
            <person name="Heuer A."/>
            <person name="Rast P."/>
            <person name="Oberbeckmann S."/>
            <person name="Bunk B."/>
            <person name="Jeske O."/>
            <person name="Meyerdierks A."/>
            <person name="Storesund J.E."/>
            <person name="Kallscheuer N."/>
            <person name="Luecker S."/>
            <person name="Lage O.M."/>
            <person name="Pohl T."/>
            <person name="Merkel B.J."/>
            <person name="Hornburger P."/>
            <person name="Mueller R.-W."/>
            <person name="Bruemmer F."/>
            <person name="Labrenz M."/>
            <person name="Spormann A.M."/>
            <person name="Op den Camp H."/>
            <person name="Overmann J."/>
            <person name="Amann R."/>
            <person name="Jetten M.S.M."/>
            <person name="Mascher T."/>
            <person name="Medema M.H."/>
            <person name="Devos D.P."/>
            <person name="Kaster A.-K."/>
            <person name="Ovreas L."/>
            <person name="Rohde M."/>
            <person name="Galperin M.Y."/>
            <person name="Jogler C."/>
        </authorList>
    </citation>
    <scope>NUCLEOTIDE SEQUENCE [LARGE SCALE GENOMIC DNA]</scope>
    <source>
        <strain evidence="3 4">Enr10</strain>
    </source>
</reference>
<organism evidence="3 4">
    <name type="scientific">Gimesia panareensis</name>
    <dbReference type="NCBI Taxonomy" id="2527978"/>
    <lineage>
        <taxon>Bacteria</taxon>
        <taxon>Pseudomonadati</taxon>
        <taxon>Planctomycetota</taxon>
        <taxon>Planctomycetia</taxon>
        <taxon>Planctomycetales</taxon>
        <taxon>Planctomycetaceae</taxon>
        <taxon>Gimesia</taxon>
    </lineage>
</organism>
<keyword evidence="4" id="KW-1185">Reference proteome</keyword>
<proteinExistence type="predicted"/>
<dbReference type="Pfam" id="PF13579">
    <property type="entry name" value="Glyco_trans_4_4"/>
    <property type="match status" value="1"/>
</dbReference>
<dbReference type="Proteomes" id="UP000315647">
    <property type="component" value="Chromosome"/>
</dbReference>
<dbReference type="PANTHER" id="PTHR12526">
    <property type="entry name" value="GLYCOSYLTRANSFERASE"/>
    <property type="match status" value="1"/>
</dbReference>
<evidence type="ECO:0000313" key="3">
    <source>
        <dbReference type="EMBL" id="QDT24993.1"/>
    </source>
</evidence>
<dbReference type="Gene3D" id="3.40.50.2000">
    <property type="entry name" value="Glycogen Phosphorylase B"/>
    <property type="match status" value="2"/>
</dbReference>
<accession>A0A517Q038</accession>
<sequence>MRVAHIITRMIIGGAQQNTLYTVEDQFRDYGDEVSLMTGPTTGPEGTLIPRAEQGGFDLQIIPHLLRSLSPLNDWRAYRELIAALRDYQPDLVHTHSSKAGILGRAAAWHLKLPCVHTIHGAAFHFGQSPLHYHAYIAAEKWAARRCDRLISVCDAMTDQYVAAGITTKDRCDTVYSGMEVEPFLTPPRPPEEVRRELGIEPGHIVIGKVARLFHLKGHKYLIEAARQVVDAQPQVRFLLVGDGILRAEFEQRIAELGLTENFIFAGLVPPERVPELIHAMDIVVHTSVWEGLARVLPQGLIAGKPVVSYDVDGAREVVIPEETGYLLPAESIEPLAQALIELAADPEKRARFGKTGRERFTDQFRHETMTRRLREIYQRVLDERSRQQA</sequence>
<dbReference type="CDD" id="cd03808">
    <property type="entry name" value="GT4_CapM-like"/>
    <property type="match status" value="1"/>
</dbReference>
<evidence type="ECO:0000259" key="2">
    <source>
        <dbReference type="Pfam" id="PF13579"/>
    </source>
</evidence>
<dbReference type="EC" id="2.4.1.284" evidence="3"/>
<keyword evidence="3" id="KW-0808">Transferase</keyword>
<dbReference type="GO" id="GO:0102318">
    <property type="term" value="F:2-deoxystreptamine glucosyltransferase activity"/>
    <property type="evidence" value="ECO:0007669"/>
    <property type="project" value="UniProtKB-EC"/>
</dbReference>
<dbReference type="Pfam" id="PF00534">
    <property type="entry name" value="Glycos_transf_1"/>
    <property type="match status" value="1"/>
</dbReference>
<dbReference type="EMBL" id="CP037421">
    <property type="protein sequence ID" value="QDT24993.1"/>
    <property type="molecule type" value="Genomic_DNA"/>
</dbReference>
<dbReference type="InterPro" id="IPR028098">
    <property type="entry name" value="Glyco_trans_4-like_N"/>
</dbReference>
<dbReference type="PANTHER" id="PTHR12526:SF630">
    <property type="entry name" value="GLYCOSYLTRANSFERASE"/>
    <property type="match status" value="1"/>
</dbReference>
<dbReference type="SUPFAM" id="SSF53756">
    <property type="entry name" value="UDP-Glycosyltransferase/glycogen phosphorylase"/>
    <property type="match status" value="1"/>
</dbReference>
<dbReference type="RefSeq" id="WP_145103223.1">
    <property type="nucleotide sequence ID" value="NZ_CP036277.1"/>
</dbReference>
<feature type="domain" description="Glycosyltransferase subfamily 4-like N-terminal" evidence="2">
    <location>
        <begin position="26"/>
        <end position="166"/>
    </location>
</feature>
<protein>
    <submittedName>
        <fullName evidence="3">2-deoxystreptamine glucosyltransferase</fullName>
        <ecNumber evidence="3">2.4.1.284</ecNumber>
    </submittedName>
</protein>
<gene>
    <name evidence="3" type="primary">kanF</name>
    <name evidence="3" type="ORF">Enr10x_02870</name>
</gene>
<feature type="domain" description="Glycosyl transferase family 1" evidence="1">
    <location>
        <begin position="192"/>
        <end position="360"/>
    </location>
</feature>
<dbReference type="AlphaFoldDB" id="A0A517Q038"/>
<dbReference type="InterPro" id="IPR001296">
    <property type="entry name" value="Glyco_trans_1"/>
</dbReference>
<evidence type="ECO:0000313" key="4">
    <source>
        <dbReference type="Proteomes" id="UP000315647"/>
    </source>
</evidence>
<evidence type="ECO:0000259" key="1">
    <source>
        <dbReference type="Pfam" id="PF00534"/>
    </source>
</evidence>
<keyword evidence="3" id="KW-0328">Glycosyltransferase</keyword>